<feature type="region of interest" description="Alpha N-terminal domain (alpha-NTD)" evidence="11">
    <location>
        <begin position="1"/>
        <end position="229"/>
    </location>
</feature>
<dbReference type="HAMAP" id="MF_00059">
    <property type="entry name" value="RNApol_bact_RpoA"/>
    <property type="match status" value="1"/>
</dbReference>
<comment type="function">
    <text evidence="11">DNA-dependent RNA polymerase catalyzes the transcription of DNA into RNA using the four ribonucleoside triphosphates as substrates.</text>
</comment>
<dbReference type="Pfam" id="PF01000">
    <property type="entry name" value="RNA_pol_A_bac"/>
    <property type="match status" value="1"/>
</dbReference>
<dbReference type="STRING" id="1802281.A3A44_01855"/>
<evidence type="ECO:0000313" key="14">
    <source>
        <dbReference type="Proteomes" id="UP000178977"/>
    </source>
</evidence>
<evidence type="ECO:0000313" key="13">
    <source>
        <dbReference type="EMBL" id="OHA08768.1"/>
    </source>
</evidence>
<dbReference type="GO" id="GO:0006351">
    <property type="term" value="P:DNA-templated transcription"/>
    <property type="evidence" value="ECO:0007669"/>
    <property type="project" value="UniProtKB-UniRule"/>
</dbReference>
<comment type="caution">
    <text evidence="13">The sequence shown here is derived from an EMBL/GenBank/DDBJ whole genome shotgun (WGS) entry which is preliminary data.</text>
</comment>
<evidence type="ECO:0000256" key="2">
    <source>
        <dbReference type="ARBA" id="ARBA00012418"/>
    </source>
</evidence>
<name>A0A1G2LAX1_9BACT</name>
<evidence type="ECO:0000256" key="6">
    <source>
        <dbReference type="ARBA" id="ARBA00022695"/>
    </source>
</evidence>
<evidence type="ECO:0000256" key="1">
    <source>
        <dbReference type="ARBA" id="ARBA00007123"/>
    </source>
</evidence>
<evidence type="ECO:0000256" key="11">
    <source>
        <dbReference type="HAMAP-Rule" id="MF_00059"/>
    </source>
</evidence>
<dbReference type="Pfam" id="PF01193">
    <property type="entry name" value="RNA_pol_L"/>
    <property type="match status" value="1"/>
</dbReference>
<dbReference type="InterPro" id="IPR011262">
    <property type="entry name" value="DNA-dir_RNA_pol_insert"/>
</dbReference>
<comment type="domain">
    <text evidence="11">The N-terminal domain is essential for RNAP assembly and basal transcription, whereas the C-terminal domain is involved in interaction with transcriptional regulators and with upstream promoter elements.</text>
</comment>
<dbReference type="SUPFAM" id="SSF56553">
    <property type="entry name" value="Insert subdomain of RNA polymerase alpha subunit"/>
    <property type="match status" value="1"/>
</dbReference>
<feature type="region of interest" description="Alpha C-terminal domain (alpha-CTD)" evidence="11">
    <location>
        <begin position="257"/>
        <end position="322"/>
    </location>
</feature>
<dbReference type="Gene3D" id="3.30.1360.10">
    <property type="entry name" value="RNA polymerase, RBP11-like subunit"/>
    <property type="match status" value="1"/>
</dbReference>
<comment type="similarity">
    <text evidence="1 11">Belongs to the RNA polymerase alpha chain family.</text>
</comment>
<dbReference type="EC" id="2.7.7.6" evidence="2 11"/>
<dbReference type="NCBIfam" id="TIGR02027">
    <property type="entry name" value="rpoA"/>
    <property type="match status" value="1"/>
</dbReference>
<dbReference type="SUPFAM" id="SSF47789">
    <property type="entry name" value="C-terminal domain of RNA polymerase alpha subunit"/>
    <property type="match status" value="1"/>
</dbReference>
<dbReference type="AlphaFoldDB" id="A0A1G2LAX1"/>
<dbReference type="SMART" id="SM00662">
    <property type="entry name" value="RPOLD"/>
    <property type="match status" value="1"/>
</dbReference>
<dbReference type="CDD" id="cd06928">
    <property type="entry name" value="RNAP_alpha_NTD"/>
    <property type="match status" value="1"/>
</dbReference>
<dbReference type="GO" id="GO:0000428">
    <property type="term" value="C:DNA-directed RNA polymerase complex"/>
    <property type="evidence" value="ECO:0007669"/>
    <property type="project" value="UniProtKB-KW"/>
</dbReference>
<protein>
    <recommendedName>
        <fullName evidence="3 11">DNA-directed RNA polymerase subunit alpha</fullName>
        <shortName evidence="11">RNAP subunit alpha</shortName>
        <ecNumber evidence="2 11">2.7.7.6</ecNumber>
    </recommendedName>
    <alternativeName>
        <fullName evidence="9 11">RNA polymerase subunit alpha</fullName>
    </alternativeName>
    <alternativeName>
        <fullName evidence="8 11">Transcriptase subunit alpha</fullName>
    </alternativeName>
</protein>
<evidence type="ECO:0000256" key="7">
    <source>
        <dbReference type="ARBA" id="ARBA00023163"/>
    </source>
</evidence>
<evidence type="ECO:0000259" key="12">
    <source>
        <dbReference type="SMART" id="SM00662"/>
    </source>
</evidence>
<dbReference type="InterPro" id="IPR036603">
    <property type="entry name" value="RBP11-like"/>
</dbReference>
<proteinExistence type="inferred from homology"/>
<evidence type="ECO:0000256" key="3">
    <source>
        <dbReference type="ARBA" id="ARBA00015972"/>
    </source>
</evidence>
<evidence type="ECO:0000256" key="9">
    <source>
        <dbReference type="ARBA" id="ARBA00033070"/>
    </source>
</evidence>
<dbReference type="InterPro" id="IPR011260">
    <property type="entry name" value="RNAP_asu_C"/>
</dbReference>
<evidence type="ECO:0000256" key="4">
    <source>
        <dbReference type="ARBA" id="ARBA00022478"/>
    </source>
</evidence>
<dbReference type="InterPro" id="IPR011773">
    <property type="entry name" value="DNA-dir_RpoA"/>
</dbReference>
<dbReference type="Pfam" id="PF03118">
    <property type="entry name" value="RNA_pol_A_CTD"/>
    <property type="match status" value="1"/>
</dbReference>
<comment type="catalytic activity">
    <reaction evidence="10 11">
        <text>RNA(n) + a ribonucleoside 5'-triphosphate = RNA(n+1) + diphosphate</text>
        <dbReference type="Rhea" id="RHEA:21248"/>
        <dbReference type="Rhea" id="RHEA-COMP:14527"/>
        <dbReference type="Rhea" id="RHEA-COMP:17342"/>
        <dbReference type="ChEBI" id="CHEBI:33019"/>
        <dbReference type="ChEBI" id="CHEBI:61557"/>
        <dbReference type="ChEBI" id="CHEBI:140395"/>
        <dbReference type="EC" id="2.7.7.6"/>
    </reaction>
</comment>
<keyword evidence="4 11" id="KW-0240">DNA-directed RNA polymerase</keyword>
<dbReference type="Gene3D" id="1.10.150.20">
    <property type="entry name" value="5' to 3' exonuclease, C-terminal subdomain"/>
    <property type="match status" value="1"/>
</dbReference>
<organism evidence="13 14">
    <name type="scientific">Candidatus Sungbacteria bacterium RIFCSPLOWO2_01_FULL_60_25</name>
    <dbReference type="NCBI Taxonomy" id="1802281"/>
    <lineage>
        <taxon>Bacteria</taxon>
        <taxon>Candidatus Sungiibacteriota</taxon>
    </lineage>
</organism>
<evidence type="ECO:0000256" key="5">
    <source>
        <dbReference type="ARBA" id="ARBA00022679"/>
    </source>
</evidence>
<dbReference type="EMBL" id="MHQT01000035">
    <property type="protein sequence ID" value="OHA08768.1"/>
    <property type="molecule type" value="Genomic_DNA"/>
</dbReference>
<dbReference type="Proteomes" id="UP000178977">
    <property type="component" value="Unassembled WGS sequence"/>
</dbReference>
<gene>
    <name evidence="11" type="primary">rpoA</name>
    <name evidence="13" type="ORF">A3A44_01855</name>
</gene>
<dbReference type="GO" id="GO:0046983">
    <property type="term" value="F:protein dimerization activity"/>
    <property type="evidence" value="ECO:0007669"/>
    <property type="project" value="InterPro"/>
</dbReference>
<evidence type="ECO:0000256" key="10">
    <source>
        <dbReference type="ARBA" id="ARBA00048552"/>
    </source>
</evidence>
<sequence length="322" mass="35062">MIPLPGQPKIVEEQGNRAIFEIEELWPGYGHTIANAIRRVLLSSLEGAVVTSVKIEGASHEFTTLPGILEDVIELTLNLKQVRFRMHGAGPFTATIAQKGEREIRAGDIKAPSQIEIVNPDQYIATITDRKASIAMDLTVERGVGYQPVEARRKEKVEIGIVALDAAFSPVQLVNFEVENMRVGDRTDFNRIRFHIETDGSISPRDAFSAAAKILQEQFTALAGGLVEEAANREPDASAGADVAASGDGEEESFEEQVLKKKIEELELSTRTQNALENAAIKNVGTLARKTEKKLRAVEGLGDKGIVEIKKALGNLGLTLKQ</sequence>
<dbReference type="FunFam" id="2.170.120.12:FF:000001">
    <property type="entry name" value="DNA-directed RNA polymerase subunit alpha"/>
    <property type="match status" value="1"/>
</dbReference>
<keyword evidence="7 11" id="KW-0804">Transcription</keyword>
<dbReference type="GO" id="GO:0003899">
    <property type="term" value="F:DNA-directed RNA polymerase activity"/>
    <property type="evidence" value="ECO:0007669"/>
    <property type="project" value="UniProtKB-UniRule"/>
</dbReference>
<dbReference type="SUPFAM" id="SSF55257">
    <property type="entry name" value="RBP11-like subunits of RNA polymerase"/>
    <property type="match status" value="1"/>
</dbReference>
<dbReference type="InterPro" id="IPR036643">
    <property type="entry name" value="RNApol_insert_sf"/>
</dbReference>
<keyword evidence="5 11" id="KW-0808">Transferase</keyword>
<dbReference type="InterPro" id="IPR011263">
    <property type="entry name" value="DNA-dir_RNA_pol_RpoA/D/Rpb3"/>
</dbReference>
<feature type="domain" description="DNA-directed RNA polymerase RpoA/D/Rpb3-type" evidence="12">
    <location>
        <begin position="17"/>
        <end position="225"/>
    </location>
</feature>
<dbReference type="GO" id="GO:0005737">
    <property type="term" value="C:cytoplasm"/>
    <property type="evidence" value="ECO:0007669"/>
    <property type="project" value="UniProtKB-ARBA"/>
</dbReference>
<evidence type="ECO:0000256" key="8">
    <source>
        <dbReference type="ARBA" id="ARBA00032524"/>
    </source>
</evidence>
<accession>A0A1G2LAX1</accession>
<keyword evidence="6 11" id="KW-0548">Nucleotidyltransferase</keyword>
<dbReference type="Gene3D" id="2.170.120.12">
    <property type="entry name" value="DNA-directed RNA polymerase, insert domain"/>
    <property type="match status" value="1"/>
</dbReference>
<comment type="subunit">
    <text evidence="11">Homodimer. The RNAP catalytic core consists of 2 alpha, 1 beta, 1 beta' and 1 omega subunit. When a sigma factor is associated with the core the holoenzyme is formed, which can initiate transcription.</text>
</comment>
<dbReference type="NCBIfam" id="NF003519">
    <property type="entry name" value="PRK05182.2-5"/>
    <property type="match status" value="1"/>
</dbReference>
<dbReference type="GO" id="GO:0003677">
    <property type="term" value="F:DNA binding"/>
    <property type="evidence" value="ECO:0007669"/>
    <property type="project" value="UniProtKB-UniRule"/>
</dbReference>
<reference evidence="13 14" key="1">
    <citation type="journal article" date="2016" name="Nat. Commun.">
        <title>Thousands of microbial genomes shed light on interconnected biogeochemical processes in an aquifer system.</title>
        <authorList>
            <person name="Anantharaman K."/>
            <person name="Brown C.T."/>
            <person name="Hug L.A."/>
            <person name="Sharon I."/>
            <person name="Castelle C.J."/>
            <person name="Probst A.J."/>
            <person name="Thomas B.C."/>
            <person name="Singh A."/>
            <person name="Wilkins M.J."/>
            <person name="Karaoz U."/>
            <person name="Brodie E.L."/>
            <person name="Williams K.H."/>
            <person name="Hubbard S.S."/>
            <person name="Banfield J.F."/>
        </authorList>
    </citation>
    <scope>NUCLEOTIDE SEQUENCE [LARGE SCALE GENOMIC DNA]</scope>
</reference>